<name>A0A316WU85_9FLAO</name>
<dbReference type="EMBL" id="PPED02000006">
    <property type="protein sequence ID" value="PWN65051.1"/>
    <property type="molecule type" value="Genomic_DNA"/>
</dbReference>
<organism evidence="1 2">
    <name type="scientific">Chryseobacterium phosphatilyticum</name>
    <dbReference type="NCBI Taxonomy" id="475075"/>
    <lineage>
        <taxon>Bacteria</taxon>
        <taxon>Pseudomonadati</taxon>
        <taxon>Bacteroidota</taxon>
        <taxon>Flavobacteriia</taxon>
        <taxon>Flavobacteriales</taxon>
        <taxon>Weeksellaceae</taxon>
        <taxon>Chryseobacterium group</taxon>
        <taxon>Chryseobacterium</taxon>
    </lineage>
</organism>
<comment type="caution">
    <text evidence="1">The sequence shown here is derived from an EMBL/GenBank/DDBJ whole genome shotgun (WGS) entry which is preliminary data.</text>
</comment>
<sequence length="94" mass="11126">MSNLNRADLIGKFYNDEYLLEITENAVQLNSNIGTEHKPFYTDIIFREKYEFKLENNKIKISQNLDILKPSDHEKKIIVVISNSFTFINLIRFI</sequence>
<gene>
    <name evidence="1" type="ORF">C1631_020815</name>
</gene>
<proteinExistence type="predicted"/>
<protein>
    <submittedName>
        <fullName evidence="1">Uncharacterized protein</fullName>
    </submittedName>
</protein>
<reference evidence="1 2" key="1">
    <citation type="submission" date="2018-04" db="EMBL/GenBank/DDBJ databases">
        <title>Draft Genome Sequence of Phosphate-Solubilizing Chryseobacterium sp. ISE14 that is a Biocontrol and Plant Growth-Promoting Rhizobacterium Isolated from Cucumber.</title>
        <authorList>
            <person name="Jeong J.-J."/>
            <person name="Sang M.K."/>
            <person name="Choi I.-G."/>
            <person name="Kim K.D."/>
        </authorList>
    </citation>
    <scope>NUCLEOTIDE SEQUENCE [LARGE SCALE GENOMIC DNA]</scope>
    <source>
        <strain evidence="1 2">ISE14</strain>
    </source>
</reference>
<keyword evidence="2" id="KW-1185">Reference proteome</keyword>
<dbReference type="RefSeq" id="WP_109713987.1">
    <property type="nucleotide sequence ID" value="NZ_PPED02000006.1"/>
</dbReference>
<accession>A0A316WU85</accession>
<dbReference type="OrthoDB" id="1269428at2"/>
<dbReference type="AlphaFoldDB" id="A0A316WU85"/>
<evidence type="ECO:0000313" key="2">
    <source>
        <dbReference type="Proteomes" id="UP000236594"/>
    </source>
</evidence>
<dbReference type="Proteomes" id="UP000236594">
    <property type="component" value="Unassembled WGS sequence"/>
</dbReference>
<evidence type="ECO:0000313" key="1">
    <source>
        <dbReference type="EMBL" id="PWN65051.1"/>
    </source>
</evidence>